<dbReference type="STRING" id="341454.A0A4S2N0N7"/>
<dbReference type="Pfam" id="PF12766">
    <property type="entry name" value="Pyridox_oxase_2"/>
    <property type="match status" value="1"/>
</dbReference>
<dbReference type="InterPro" id="IPR012349">
    <property type="entry name" value="Split_barrel_FMN-bd"/>
</dbReference>
<dbReference type="InParanoid" id="A0A4S2N0N7"/>
<evidence type="ECO:0000313" key="2">
    <source>
        <dbReference type="EMBL" id="TGZ82506.1"/>
    </source>
</evidence>
<dbReference type="PANTHER" id="PTHR28243">
    <property type="entry name" value="AGL049CP"/>
    <property type="match status" value="1"/>
</dbReference>
<dbReference type="Gene3D" id="2.30.110.10">
    <property type="entry name" value="Electron Transport, Fmn-binding Protein, Chain A"/>
    <property type="match status" value="1"/>
</dbReference>
<keyword evidence="3" id="KW-1185">Reference proteome</keyword>
<accession>A0A4S2N0N7</accession>
<evidence type="ECO:0000259" key="1">
    <source>
        <dbReference type="Pfam" id="PF12766"/>
    </source>
</evidence>
<dbReference type="PANTHER" id="PTHR28243:SF1">
    <property type="entry name" value="PYRIDOXAMINE 5'-PHOSPHATE OXIDASE ALR4036 FAMILY FMN-BINDING DOMAIN-CONTAINING PROTEIN"/>
    <property type="match status" value="1"/>
</dbReference>
<sequence>MQKVLSLLPLAVQNIFNPLPTYPTTDISTIMKFPSNPDWKPIFTQAVSQQPVTFFQLATVSEPLVPKCRTLTFAGFLGEAPYSPDSTIPATSRNPTDITSAVILAASDARSKKISHDLNISTKAEGVFFLPALWTQFRVRGNYYPISPGAQHGELESRGRKAAELHMGIPEGETFDWDKELLKIWEKQNPTTIKAKFPPPTEEEPVPRDFRLIILVPDEIEQLGAGDGTLLTWKL</sequence>
<feature type="domain" description="Pyridoxamine 5'-phosphate oxidase Alr4036 family FMN-binding" evidence="1">
    <location>
        <begin position="37"/>
        <end position="143"/>
    </location>
</feature>
<proteinExistence type="predicted"/>
<dbReference type="GO" id="GO:0010181">
    <property type="term" value="F:FMN binding"/>
    <property type="evidence" value="ECO:0007669"/>
    <property type="project" value="InterPro"/>
</dbReference>
<evidence type="ECO:0000313" key="3">
    <source>
        <dbReference type="Proteomes" id="UP000298138"/>
    </source>
</evidence>
<dbReference type="OrthoDB" id="5394411at2759"/>
<dbReference type="Proteomes" id="UP000298138">
    <property type="component" value="Unassembled WGS sequence"/>
</dbReference>
<dbReference type="SUPFAM" id="SSF50475">
    <property type="entry name" value="FMN-binding split barrel"/>
    <property type="match status" value="1"/>
</dbReference>
<dbReference type="AlphaFoldDB" id="A0A4S2N0N7"/>
<gene>
    <name evidence="2" type="ORF">EX30DRAFT_187893</name>
</gene>
<dbReference type="EMBL" id="ML220115">
    <property type="protein sequence ID" value="TGZ82506.1"/>
    <property type="molecule type" value="Genomic_DNA"/>
</dbReference>
<dbReference type="InterPro" id="IPR024624">
    <property type="entry name" value="Pyridox_Oxase_Alr4036_FMN-bd"/>
</dbReference>
<reference evidence="2 3" key="1">
    <citation type="submission" date="2019-04" db="EMBL/GenBank/DDBJ databases">
        <title>Comparative genomics and transcriptomics to analyze fruiting body development in filamentous ascomycetes.</title>
        <authorList>
            <consortium name="DOE Joint Genome Institute"/>
            <person name="Lutkenhaus R."/>
            <person name="Traeger S."/>
            <person name="Breuer J."/>
            <person name="Kuo A."/>
            <person name="Lipzen A."/>
            <person name="Pangilinan J."/>
            <person name="Dilworth D."/>
            <person name="Sandor L."/>
            <person name="Poggeler S."/>
            <person name="Barry K."/>
            <person name="Grigoriev I.V."/>
            <person name="Nowrousian M."/>
        </authorList>
    </citation>
    <scope>NUCLEOTIDE SEQUENCE [LARGE SCALE GENOMIC DNA]</scope>
    <source>
        <strain evidence="2 3">CBS 389.68</strain>
    </source>
</reference>
<organism evidence="2 3">
    <name type="scientific">Ascodesmis nigricans</name>
    <dbReference type="NCBI Taxonomy" id="341454"/>
    <lineage>
        <taxon>Eukaryota</taxon>
        <taxon>Fungi</taxon>
        <taxon>Dikarya</taxon>
        <taxon>Ascomycota</taxon>
        <taxon>Pezizomycotina</taxon>
        <taxon>Pezizomycetes</taxon>
        <taxon>Pezizales</taxon>
        <taxon>Ascodesmidaceae</taxon>
        <taxon>Ascodesmis</taxon>
    </lineage>
</organism>
<name>A0A4S2N0N7_9PEZI</name>
<protein>
    <recommendedName>
        <fullName evidence="1">Pyridoxamine 5'-phosphate oxidase Alr4036 family FMN-binding domain-containing protein</fullName>
    </recommendedName>
</protein>